<gene>
    <name evidence="2" type="ordered locus">B005_2543</name>
</gene>
<reference evidence="2 3" key="1">
    <citation type="journal article" date="2012" name="J. Bacteriol.">
        <title>Whole-Genome Sequence of Nocardiopsis alba Strain ATCC BAA-2165, Associated with Honeybees.</title>
        <authorList>
            <person name="Qiao J."/>
            <person name="Chen L."/>
            <person name="Li Y."/>
            <person name="Wang J."/>
            <person name="Zhang W."/>
            <person name="Chen S."/>
        </authorList>
    </citation>
    <scope>NUCLEOTIDE SEQUENCE [LARGE SCALE GENOMIC DNA]</scope>
    <source>
        <strain evidence="3">ATCC BAA-2165 / BE74</strain>
    </source>
</reference>
<dbReference type="STRING" id="1205910.B005_2543"/>
<proteinExistence type="predicted"/>
<dbReference type="AlphaFoldDB" id="J7LGH1"/>
<evidence type="ECO:0000313" key="2">
    <source>
        <dbReference type="EMBL" id="AFR10009.1"/>
    </source>
</evidence>
<feature type="region of interest" description="Disordered" evidence="1">
    <location>
        <begin position="36"/>
        <end position="63"/>
    </location>
</feature>
<accession>J7LGH1</accession>
<dbReference type="PATRIC" id="fig|1205910.3.peg.2402"/>
<sequence length="120" mass="13179">MGVMSLMFMLFALMGAVVVLAGGSYVLREVLARMEPRSEVAEPEPPPAEVPRPHVGGYVPADRGVDELPSGLRERARNLVALDRADEAVRLLRPHLDGDEERARRALRRLDEGGRPALES</sequence>
<name>J7LGH1_NOCAA</name>
<dbReference type="KEGG" id="nal:B005_2543"/>
<dbReference type="HOGENOM" id="CLU_2047231_0_0_11"/>
<dbReference type="EMBL" id="CP003788">
    <property type="protein sequence ID" value="AFR10009.1"/>
    <property type="molecule type" value="Genomic_DNA"/>
</dbReference>
<protein>
    <submittedName>
        <fullName evidence="2">Uncharacterized protein</fullName>
    </submittedName>
</protein>
<reference evidence="3" key="2">
    <citation type="submission" date="2012-08" db="EMBL/GenBank/DDBJ databases">
        <title>Whole-genome sequence of Nocardiopsis alba strain ATCC BAA-2165 associated with honeybees.</title>
        <authorList>
            <person name="Qiao J."/>
            <person name="Chen L."/>
            <person name="Li Y."/>
            <person name="Wang J."/>
            <person name="Zhang W."/>
            <person name="Chen S."/>
        </authorList>
    </citation>
    <scope>NUCLEOTIDE SEQUENCE [LARGE SCALE GENOMIC DNA]</scope>
    <source>
        <strain evidence="3">ATCC BAA-2165 / BE74</strain>
    </source>
</reference>
<organism evidence="2 3">
    <name type="scientific">Nocardiopsis alba (strain ATCC BAA-2165 / BE74)</name>
    <dbReference type="NCBI Taxonomy" id="1205910"/>
    <lineage>
        <taxon>Bacteria</taxon>
        <taxon>Bacillati</taxon>
        <taxon>Actinomycetota</taxon>
        <taxon>Actinomycetes</taxon>
        <taxon>Streptosporangiales</taxon>
        <taxon>Nocardiopsidaceae</taxon>
        <taxon>Nocardiopsis</taxon>
    </lineage>
</organism>
<evidence type="ECO:0000256" key="1">
    <source>
        <dbReference type="SAM" id="MobiDB-lite"/>
    </source>
</evidence>
<dbReference type="Proteomes" id="UP000003779">
    <property type="component" value="Chromosome"/>
</dbReference>
<evidence type="ECO:0000313" key="3">
    <source>
        <dbReference type="Proteomes" id="UP000003779"/>
    </source>
</evidence>